<evidence type="ECO:0000313" key="1">
    <source>
        <dbReference type="Ensembl" id="ENSCABP00000004131.1"/>
    </source>
</evidence>
<sequence length="81" mass="9149">MMFPGRYGSSPIASISLTLKYTVFVNKLILSLHIQFGYVHQLCLIASDMLGAPDSLLPSWQCPPSHWWSQLGMKREKKPSL</sequence>
<evidence type="ECO:0000313" key="2">
    <source>
        <dbReference type="Proteomes" id="UP000694404"/>
    </source>
</evidence>
<reference evidence="1" key="1">
    <citation type="submission" date="2025-08" db="UniProtKB">
        <authorList>
            <consortium name="Ensembl"/>
        </authorList>
    </citation>
    <scope>IDENTIFICATION</scope>
</reference>
<proteinExistence type="predicted"/>
<dbReference type="Ensembl" id="ENSCABT00000004485.1">
    <property type="protein sequence ID" value="ENSCABP00000004131.1"/>
    <property type="gene ID" value="ENSCABG00000003118.1"/>
</dbReference>
<reference evidence="1" key="2">
    <citation type="submission" date="2025-09" db="UniProtKB">
        <authorList>
            <consortium name="Ensembl"/>
        </authorList>
    </citation>
    <scope>IDENTIFICATION</scope>
</reference>
<dbReference type="AlphaFoldDB" id="A0A8C0G6F1"/>
<organism evidence="1 2">
    <name type="scientific">Chelonoidis abingdonii</name>
    <name type="common">Abingdon island giant tortoise</name>
    <name type="synonym">Testudo abingdonii</name>
    <dbReference type="NCBI Taxonomy" id="106734"/>
    <lineage>
        <taxon>Eukaryota</taxon>
        <taxon>Metazoa</taxon>
        <taxon>Chordata</taxon>
        <taxon>Craniata</taxon>
        <taxon>Vertebrata</taxon>
        <taxon>Euteleostomi</taxon>
        <taxon>Archelosauria</taxon>
        <taxon>Testudinata</taxon>
        <taxon>Testudines</taxon>
        <taxon>Cryptodira</taxon>
        <taxon>Durocryptodira</taxon>
        <taxon>Testudinoidea</taxon>
        <taxon>Testudinidae</taxon>
        <taxon>Chelonoidis</taxon>
    </lineage>
</organism>
<name>A0A8C0G6F1_CHEAB</name>
<protein>
    <submittedName>
        <fullName evidence="1">Uncharacterized protein</fullName>
    </submittedName>
</protein>
<dbReference type="Proteomes" id="UP000694404">
    <property type="component" value="Unplaced"/>
</dbReference>
<accession>A0A8C0G6F1</accession>
<keyword evidence="2" id="KW-1185">Reference proteome</keyword>